<feature type="transmembrane region" description="Helical" evidence="2">
    <location>
        <begin position="24"/>
        <end position="43"/>
    </location>
</feature>
<feature type="region of interest" description="Disordered" evidence="1">
    <location>
        <begin position="342"/>
        <end position="375"/>
    </location>
</feature>
<keyword evidence="2" id="KW-0472">Membrane</keyword>
<gene>
    <name evidence="3" type="ORF">C8F04DRAFT_970533</name>
</gene>
<organism evidence="3 4">
    <name type="scientific">Mycena alexandri</name>
    <dbReference type="NCBI Taxonomy" id="1745969"/>
    <lineage>
        <taxon>Eukaryota</taxon>
        <taxon>Fungi</taxon>
        <taxon>Dikarya</taxon>
        <taxon>Basidiomycota</taxon>
        <taxon>Agaricomycotina</taxon>
        <taxon>Agaricomycetes</taxon>
        <taxon>Agaricomycetidae</taxon>
        <taxon>Agaricales</taxon>
        <taxon>Marasmiineae</taxon>
        <taxon>Mycenaceae</taxon>
        <taxon>Mycena</taxon>
    </lineage>
</organism>
<proteinExistence type="predicted"/>
<dbReference type="Proteomes" id="UP001218188">
    <property type="component" value="Unassembled WGS sequence"/>
</dbReference>
<feature type="transmembrane region" description="Helical" evidence="2">
    <location>
        <begin position="164"/>
        <end position="184"/>
    </location>
</feature>
<sequence>MSPLPRGSESNPALLLPPDIARELQVASLVCAGTAAVFIWDILQHLPQNYYLLYKHKFRIPTLAYLVSTIASLTYVLGFTLFSTYPLGNCRLALIIFDSLYPILSGATSLLFFFRVRAIYGGDRLVTWIFGLLWICVVGSAILVPFGSHASNIGSLCIIEGYAAYSGIPGTILTVNDTAVFFAISYRLLSHRSTENTAGERNQAVFSALRGANLQTFSRALFRDGQTCYMISVSSNILTISMAYSTSVNPIYRTMFSIPNVALTSIMACRVYRNAKLYHRRTTPVSIPLSGSGMGRFVVPLTDQVSSPTQTKRSFSSPQDGPHTILPNLHEEALHLTRAHIPRQQEIPQKRSPGEGFQITRVRSSSLPRALTAGG</sequence>
<feature type="transmembrane region" description="Helical" evidence="2">
    <location>
        <begin position="63"/>
        <end position="85"/>
    </location>
</feature>
<evidence type="ECO:0000313" key="3">
    <source>
        <dbReference type="EMBL" id="KAJ7023065.1"/>
    </source>
</evidence>
<evidence type="ECO:0000313" key="4">
    <source>
        <dbReference type="Proteomes" id="UP001218188"/>
    </source>
</evidence>
<name>A0AAD6SB59_9AGAR</name>
<evidence type="ECO:0000256" key="2">
    <source>
        <dbReference type="SAM" id="Phobius"/>
    </source>
</evidence>
<comment type="caution">
    <text evidence="3">The sequence shown here is derived from an EMBL/GenBank/DDBJ whole genome shotgun (WGS) entry which is preliminary data.</text>
</comment>
<reference evidence="3" key="1">
    <citation type="submission" date="2023-03" db="EMBL/GenBank/DDBJ databases">
        <title>Massive genome expansion in bonnet fungi (Mycena s.s.) driven by repeated elements and novel gene families across ecological guilds.</title>
        <authorList>
            <consortium name="Lawrence Berkeley National Laboratory"/>
            <person name="Harder C.B."/>
            <person name="Miyauchi S."/>
            <person name="Viragh M."/>
            <person name="Kuo A."/>
            <person name="Thoen E."/>
            <person name="Andreopoulos B."/>
            <person name="Lu D."/>
            <person name="Skrede I."/>
            <person name="Drula E."/>
            <person name="Henrissat B."/>
            <person name="Morin E."/>
            <person name="Kohler A."/>
            <person name="Barry K."/>
            <person name="LaButti K."/>
            <person name="Morin E."/>
            <person name="Salamov A."/>
            <person name="Lipzen A."/>
            <person name="Mereny Z."/>
            <person name="Hegedus B."/>
            <person name="Baldrian P."/>
            <person name="Stursova M."/>
            <person name="Weitz H."/>
            <person name="Taylor A."/>
            <person name="Grigoriev I.V."/>
            <person name="Nagy L.G."/>
            <person name="Martin F."/>
            <person name="Kauserud H."/>
        </authorList>
    </citation>
    <scope>NUCLEOTIDE SEQUENCE</scope>
    <source>
        <strain evidence="3">CBHHK200</strain>
    </source>
</reference>
<keyword evidence="4" id="KW-1185">Reference proteome</keyword>
<accession>A0AAD6SB59</accession>
<evidence type="ECO:0000256" key="1">
    <source>
        <dbReference type="SAM" id="MobiDB-lite"/>
    </source>
</evidence>
<protein>
    <submittedName>
        <fullName evidence="3">Uncharacterized protein</fullName>
    </submittedName>
</protein>
<feature type="transmembrane region" description="Helical" evidence="2">
    <location>
        <begin position="91"/>
        <end position="113"/>
    </location>
</feature>
<dbReference type="EMBL" id="JARJCM010000195">
    <property type="protein sequence ID" value="KAJ7023065.1"/>
    <property type="molecule type" value="Genomic_DNA"/>
</dbReference>
<keyword evidence="2" id="KW-1133">Transmembrane helix</keyword>
<dbReference type="AlphaFoldDB" id="A0AAD6SB59"/>
<feature type="transmembrane region" description="Helical" evidence="2">
    <location>
        <begin position="125"/>
        <end position="144"/>
    </location>
</feature>
<keyword evidence="2" id="KW-0812">Transmembrane</keyword>